<dbReference type="AlphaFoldDB" id="A0A6C0LCG7"/>
<dbReference type="GO" id="GO:0016020">
    <property type="term" value="C:membrane"/>
    <property type="evidence" value="ECO:0007669"/>
    <property type="project" value="InterPro"/>
</dbReference>
<dbReference type="GO" id="GO:0008417">
    <property type="term" value="F:fucosyltransferase activity"/>
    <property type="evidence" value="ECO:0007669"/>
    <property type="project" value="InterPro"/>
</dbReference>
<keyword evidence="3" id="KW-0808">Transferase</keyword>
<proteinExistence type="inferred from homology"/>
<reference evidence="5" key="1">
    <citation type="journal article" date="2020" name="Nature">
        <title>Giant virus diversity and host interactions through global metagenomics.</title>
        <authorList>
            <person name="Schulz F."/>
            <person name="Roux S."/>
            <person name="Paez-Espino D."/>
            <person name="Jungbluth S."/>
            <person name="Walsh D.A."/>
            <person name="Denef V.J."/>
            <person name="McMahon K.D."/>
            <person name="Konstantinidis K.T."/>
            <person name="Eloe-Fadrosh E.A."/>
            <person name="Kyrpides N.C."/>
            <person name="Woyke T."/>
        </authorList>
    </citation>
    <scope>NUCLEOTIDE SEQUENCE</scope>
    <source>
        <strain evidence="5">GVMAG-M-3300027763-16</strain>
    </source>
</reference>
<protein>
    <recommendedName>
        <fullName evidence="4">Fucosyltransferase C-terminal domain-containing protein</fullName>
    </recommendedName>
</protein>
<dbReference type="InterPro" id="IPR001503">
    <property type="entry name" value="Glyco_trans_10"/>
</dbReference>
<accession>A0A6C0LCG7</accession>
<feature type="domain" description="Fucosyltransferase C-terminal" evidence="4">
    <location>
        <begin position="131"/>
        <end position="237"/>
    </location>
</feature>
<organism evidence="5">
    <name type="scientific">viral metagenome</name>
    <dbReference type="NCBI Taxonomy" id="1070528"/>
    <lineage>
        <taxon>unclassified sequences</taxon>
        <taxon>metagenomes</taxon>
        <taxon>organismal metagenomes</taxon>
    </lineage>
</organism>
<comment type="similarity">
    <text evidence="1">Belongs to the glycosyltransferase 10 family.</text>
</comment>
<dbReference type="InterPro" id="IPR038577">
    <property type="entry name" value="GT10-like_C_sf"/>
</dbReference>
<evidence type="ECO:0000256" key="3">
    <source>
        <dbReference type="ARBA" id="ARBA00022679"/>
    </source>
</evidence>
<dbReference type="InterPro" id="IPR055270">
    <property type="entry name" value="Glyco_tran_10_C"/>
</dbReference>
<evidence type="ECO:0000256" key="1">
    <source>
        <dbReference type="ARBA" id="ARBA00008919"/>
    </source>
</evidence>
<dbReference type="PANTHER" id="PTHR11929:SF194">
    <property type="entry name" value="ALPHA-(1,3)-FUCOSYLTRANSFERASE 10"/>
    <property type="match status" value="1"/>
</dbReference>
<evidence type="ECO:0000259" key="4">
    <source>
        <dbReference type="Pfam" id="PF00852"/>
    </source>
</evidence>
<keyword evidence="2" id="KW-0328">Glycosyltransferase</keyword>
<name>A0A6C0LCG7_9ZZZZ</name>
<dbReference type="PANTHER" id="PTHR11929">
    <property type="entry name" value="ALPHA- 1,3 -FUCOSYLTRANSFERASE"/>
    <property type="match status" value="1"/>
</dbReference>
<dbReference type="Pfam" id="PF00852">
    <property type="entry name" value="Glyco_transf_10"/>
    <property type="match status" value="1"/>
</dbReference>
<dbReference type="EMBL" id="MN740453">
    <property type="protein sequence ID" value="QHU27334.1"/>
    <property type="molecule type" value="Genomic_DNA"/>
</dbReference>
<evidence type="ECO:0000313" key="5">
    <source>
        <dbReference type="EMBL" id="QHU27334.1"/>
    </source>
</evidence>
<dbReference type="SUPFAM" id="SSF53756">
    <property type="entry name" value="UDP-Glycosyltransferase/glycogen phosphorylase"/>
    <property type="match status" value="1"/>
</dbReference>
<evidence type="ECO:0000256" key="2">
    <source>
        <dbReference type="ARBA" id="ARBA00022676"/>
    </source>
</evidence>
<sequence>MKVYFNGFWDGFYDKTDPIHIGFFLRLLSDVYNEEVGISFNMDEADILMESIFTKTTYINYKKWKSSFLFTGESYYADCMVNNLSSYTCILGFNTTTCNYVEFPFYIVYLKSFPGMMLEPTKNIPNNYTSAVISNGSLNERTSFLDKLEKRMPVMYGGSYKNNIGGKVQGHFASENLAAFYKNSKFVITMENARIGHYITEKLINGFRAGVIPIYWGSQFISEHFNSKRFIILEDTTESSINSVIDRMANMSDEEYFKIVNEPIFNEDKNIDIIYNNAVANIKKLVLIPL</sequence>
<dbReference type="Gene3D" id="3.40.50.11660">
    <property type="entry name" value="Glycosyl transferase family 10, C-terminal domain"/>
    <property type="match status" value="1"/>
</dbReference>